<dbReference type="PANTHER" id="PTHR46203:SF1">
    <property type="entry name" value="MITOCHONDRIAL TRANSLATION RELEASE FACTOR IN RESCUE"/>
    <property type="match status" value="1"/>
</dbReference>
<dbReference type="SUPFAM" id="SSF75620">
    <property type="entry name" value="Release factor"/>
    <property type="match status" value="1"/>
</dbReference>
<evidence type="ECO:0000259" key="4">
    <source>
        <dbReference type="Pfam" id="PF00472"/>
    </source>
</evidence>
<dbReference type="InterPro" id="IPR052405">
    <property type="entry name" value="Mito_Transl_Release_Factor"/>
</dbReference>
<evidence type="ECO:0000256" key="1">
    <source>
        <dbReference type="ARBA" id="ARBA00010835"/>
    </source>
</evidence>
<feature type="domain" description="Prokaryotic-type class I peptide chain release factors" evidence="4">
    <location>
        <begin position="1"/>
        <end position="75"/>
    </location>
</feature>
<dbReference type="PANTHER" id="PTHR46203">
    <property type="entry name" value="PROBABLE PEPTIDE CHAIN RELEASE FACTOR C12ORF65"/>
    <property type="match status" value="1"/>
</dbReference>
<gene>
    <name evidence="5" type="ORF">IAC79_05060</name>
</gene>
<accession>A0A9D1T393</accession>
<evidence type="ECO:0000256" key="2">
    <source>
        <dbReference type="ARBA" id="ARBA00022946"/>
    </source>
</evidence>
<dbReference type="InterPro" id="IPR045853">
    <property type="entry name" value="Pep_chain_release_fac_I_sf"/>
</dbReference>
<evidence type="ECO:0000313" key="6">
    <source>
        <dbReference type="Proteomes" id="UP000886845"/>
    </source>
</evidence>
<keyword evidence="2" id="KW-0809">Transit peptide</keyword>
<protein>
    <submittedName>
        <fullName evidence="5">Peptide chain release factor-like protein</fullName>
    </submittedName>
</protein>
<feature type="non-terminal residue" evidence="5">
    <location>
        <position position="1"/>
    </location>
</feature>
<comment type="caution">
    <text evidence="5">The sequence shown here is derived from an EMBL/GenBank/DDBJ whole genome shotgun (WGS) entry which is preliminary data.</text>
</comment>
<reference evidence="5" key="1">
    <citation type="submission" date="2020-10" db="EMBL/GenBank/DDBJ databases">
        <authorList>
            <person name="Gilroy R."/>
        </authorList>
    </citation>
    <scope>NUCLEOTIDE SEQUENCE</scope>
    <source>
        <strain evidence="5">35461</strain>
    </source>
</reference>
<name>A0A9D1T393_9BACT</name>
<feature type="region of interest" description="Disordered" evidence="3">
    <location>
        <begin position="44"/>
        <end position="91"/>
    </location>
</feature>
<organism evidence="5 6">
    <name type="scientific">Candidatus Spyradenecus faecavium</name>
    <dbReference type="NCBI Taxonomy" id="2840947"/>
    <lineage>
        <taxon>Bacteria</taxon>
        <taxon>Pseudomonadati</taxon>
        <taxon>Lentisphaerota</taxon>
        <taxon>Lentisphaeria</taxon>
        <taxon>Lentisphaerales</taxon>
        <taxon>Lentisphaeraceae</taxon>
        <taxon>Lentisphaeraceae incertae sedis</taxon>
        <taxon>Candidatus Spyradenecus</taxon>
    </lineage>
</organism>
<dbReference type="AlphaFoldDB" id="A0A9D1T393"/>
<dbReference type="GO" id="GO:0003747">
    <property type="term" value="F:translation release factor activity"/>
    <property type="evidence" value="ECO:0007669"/>
    <property type="project" value="InterPro"/>
</dbReference>
<dbReference type="Pfam" id="PF00472">
    <property type="entry name" value="RF-1"/>
    <property type="match status" value="1"/>
</dbReference>
<feature type="compositionally biased region" description="Basic and acidic residues" evidence="3">
    <location>
        <begin position="44"/>
        <end position="55"/>
    </location>
</feature>
<comment type="similarity">
    <text evidence="1">Belongs to the prokaryotic/mitochondrial release factor family.</text>
</comment>
<sequence length="91" mass="10733">SSAVRLTHLPSGLLVKVQASRSREDNRWLARRALAERILEIRDGERSARQQEREKIRRQKRRRSRRQKARMLDDKSKHAAKKAARRPVSPD</sequence>
<dbReference type="EMBL" id="DVOR01000161">
    <property type="protein sequence ID" value="HIV09464.1"/>
    <property type="molecule type" value="Genomic_DNA"/>
</dbReference>
<feature type="compositionally biased region" description="Basic residues" evidence="3">
    <location>
        <begin position="56"/>
        <end position="69"/>
    </location>
</feature>
<dbReference type="Gene3D" id="3.30.160.20">
    <property type="match status" value="1"/>
</dbReference>
<dbReference type="InterPro" id="IPR000352">
    <property type="entry name" value="Pep_chain_release_fac_I"/>
</dbReference>
<reference evidence="5" key="2">
    <citation type="journal article" date="2021" name="PeerJ">
        <title>Extensive microbial diversity within the chicken gut microbiome revealed by metagenomics and culture.</title>
        <authorList>
            <person name="Gilroy R."/>
            <person name="Ravi A."/>
            <person name="Getino M."/>
            <person name="Pursley I."/>
            <person name="Horton D.L."/>
            <person name="Alikhan N.F."/>
            <person name="Baker D."/>
            <person name="Gharbi K."/>
            <person name="Hall N."/>
            <person name="Watson M."/>
            <person name="Adriaenssens E.M."/>
            <person name="Foster-Nyarko E."/>
            <person name="Jarju S."/>
            <person name="Secka A."/>
            <person name="Antonio M."/>
            <person name="Oren A."/>
            <person name="Chaudhuri R.R."/>
            <person name="La Ragione R."/>
            <person name="Hildebrand F."/>
            <person name="Pallen M.J."/>
        </authorList>
    </citation>
    <scope>NUCLEOTIDE SEQUENCE</scope>
    <source>
        <strain evidence="5">35461</strain>
    </source>
</reference>
<evidence type="ECO:0000256" key="3">
    <source>
        <dbReference type="SAM" id="MobiDB-lite"/>
    </source>
</evidence>
<proteinExistence type="inferred from homology"/>
<dbReference type="Proteomes" id="UP000886845">
    <property type="component" value="Unassembled WGS sequence"/>
</dbReference>
<evidence type="ECO:0000313" key="5">
    <source>
        <dbReference type="EMBL" id="HIV09464.1"/>
    </source>
</evidence>